<comment type="similarity">
    <text evidence="3">Belongs to the inositol monophosphatase superfamily.</text>
</comment>
<evidence type="ECO:0000256" key="9">
    <source>
        <dbReference type="ARBA" id="ARBA00023102"/>
    </source>
</evidence>
<dbReference type="EMBL" id="CP043311">
    <property type="protein sequence ID" value="QEY62000.1"/>
    <property type="molecule type" value="Genomic_DNA"/>
</dbReference>
<dbReference type="PROSITE" id="PS00629">
    <property type="entry name" value="IMP_1"/>
    <property type="match status" value="1"/>
</dbReference>
<gene>
    <name evidence="13" type="primary">hisN</name>
    <name evidence="13" type="ORF">FXN65_07930</name>
</gene>
<dbReference type="GO" id="GO:0004401">
    <property type="term" value="F:histidinol-phosphatase activity"/>
    <property type="evidence" value="ECO:0007669"/>
    <property type="project" value="UniProtKB-UniRule"/>
</dbReference>
<dbReference type="SUPFAM" id="SSF56655">
    <property type="entry name" value="Carbohydrate phosphatase"/>
    <property type="match status" value="1"/>
</dbReference>
<dbReference type="Gene3D" id="3.40.190.80">
    <property type="match status" value="1"/>
</dbReference>
<dbReference type="Proteomes" id="UP000327179">
    <property type="component" value="Chromosome"/>
</dbReference>
<feature type="binding site" evidence="12">
    <location>
        <position position="213"/>
    </location>
    <ligand>
        <name>Mg(2+)</name>
        <dbReference type="ChEBI" id="CHEBI:18420"/>
        <label>1</label>
        <note>catalytic</note>
    </ligand>
</feature>
<evidence type="ECO:0000256" key="12">
    <source>
        <dbReference type="PIRSR" id="PIRSR600760-2"/>
    </source>
</evidence>
<feature type="binding site" evidence="12">
    <location>
        <position position="92"/>
    </location>
    <ligand>
        <name>Mg(2+)</name>
        <dbReference type="ChEBI" id="CHEBI:18420"/>
        <label>1</label>
        <note>catalytic</note>
    </ligand>
</feature>
<dbReference type="KEGG" id="plal:FXN65_07930"/>
<name>A0A5J6QHH7_9GAMM</name>
<sequence>MNDQTLPPDYLEFAEELADAAAKVTLTYFRLPLEVENKEAERFDPVTLADKGAERAMRDLIAQRFPSHGVLGEEEENIAGEEPWTWVLDPVDGTRSFISGIPLWGTLIALNDGTRPALGVMDQPFTRERFIGDGSTASLNGRPIQTRACRNLADATLMVTSPEHFQQPPYSDLFSKLSSEVRLVRYSGDCYAYCMLALGLVDIVLDPGLKPYDIQALMPIIQGAGGVVTRWDGGDAQNGGDVIACGDPRLHAQILELMQSS</sequence>
<evidence type="ECO:0000256" key="8">
    <source>
        <dbReference type="ARBA" id="ARBA00022842"/>
    </source>
</evidence>
<proteinExistence type="inferred from homology"/>
<evidence type="ECO:0000256" key="2">
    <source>
        <dbReference type="ARBA" id="ARBA00004970"/>
    </source>
</evidence>
<evidence type="ECO:0000256" key="1">
    <source>
        <dbReference type="ARBA" id="ARBA00001946"/>
    </source>
</evidence>
<comment type="catalytic activity">
    <reaction evidence="10">
        <text>L-histidinol phosphate + H2O = L-histidinol + phosphate</text>
        <dbReference type="Rhea" id="RHEA:14465"/>
        <dbReference type="ChEBI" id="CHEBI:15377"/>
        <dbReference type="ChEBI" id="CHEBI:43474"/>
        <dbReference type="ChEBI" id="CHEBI:57699"/>
        <dbReference type="ChEBI" id="CHEBI:57980"/>
        <dbReference type="EC" id="3.1.3.15"/>
    </reaction>
</comment>
<dbReference type="InterPro" id="IPR011809">
    <property type="entry name" value="His_9_proposed"/>
</dbReference>
<dbReference type="InterPro" id="IPR000760">
    <property type="entry name" value="Inositol_monophosphatase-like"/>
</dbReference>
<evidence type="ECO:0000256" key="7">
    <source>
        <dbReference type="ARBA" id="ARBA00022801"/>
    </source>
</evidence>
<evidence type="ECO:0000256" key="4">
    <source>
        <dbReference type="ARBA" id="ARBA00013085"/>
    </source>
</evidence>
<feature type="binding site" evidence="12">
    <location>
        <position position="89"/>
    </location>
    <ligand>
        <name>Mg(2+)</name>
        <dbReference type="ChEBI" id="CHEBI:18420"/>
        <label>1</label>
        <note>catalytic</note>
    </ligand>
</feature>
<dbReference type="Gene3D" id="3.30.540.10">
    <property type="entry name" value="Fructose-1,6-Bisphosphatase, subunit A, domain 1"/>
    <property type="match status" value="1"/>
</dbReference>
<dbReference type="RefSeq" id="WP_151132541.1">
    <property type="nucleotide sequence ID" value="NZ_CP043311.1"/>
</dbReference>
<dbReference type="UniPathway" id="UPA00031">
    <property type="reaction ID" value="UER00013"/>
</dbReference>
<evidence type="ECO:0000256" key="10">
    <source>
        <dbReference type="ARBA" id="ARBA00049158"/>
    </source>
</evidence>
<keyword evidence="6 12" id="KW-0479">Metal-binding</keyword>
<comment type="cofactor">
    <cofactor evidence="1 12">
        <name>Mg(2+)</name>
        <dbReference type="ChEBI" id="CHEBI:18420"/>
    </cofactor>
</comment>
<dbReference type="EC" id="3.1.3.15" evidence="4 11"/>
<organism evidence="13 14">
    <name type="scientific">Metapseudomonas lalkuanensis</name>
    <dbReference type="NCBI Taxonomy" id="2604832"/>
    <lineage>
        <taxon>Bacteria</taxon>
        <taxon>Pseudomonadati</taxon>
        <taxon>Pseudomonadota</taxon>
        <taxon>Gammaproteobacteria</taxon>
        <taxon>Pseudomonadales</taxon>
        <taxon>Pseudomonadaceae</taxon>
        <taxon>Metapseudomonas</taxon>
    </lineage>
</organism>
<keyword evidence="14" id="KW-1185">Reference proteome</keyword>
<reference evidence="13 14" key="1">
    <citation type="submission" date="2019-08" db="EMBL/GenBank/DDBJ databases">
        <title>Whole-genome Sequencing of e-waste polymer degrading bacterium Pseudomonas sp. strain PE08.</title>
        <authorList>
            <person name="Kirdat K."/>
            <person name="Debbarma P."/>
            <person name="Narawade N."/>
            <person name="Suyal D."/>
            <person name="Thorat V."/>
            <person name="Shouche Y."/>
            <person name="Goel R."/>
            <person name="Yadav A."/>
        </authorList>
    </citation>
    <scope>NUCLEOTIDE SEQUENCE [LARGE SCALE GENOMIC DNA]</scope>
    <source>
        <strain evidence="13 14">PE08</strain>
    </source>
</reference>
<dbReference type="PANTHER" id="PTHR43200">
    <property type="entry name" value="PHOSPHATASE"/>
    <property type="match status" value="1"/>
</dbReference>
<evidence type="ECO:0000256" key="6">
    <source>
        <dbReference type="ARBA" id="ARBA00022723"/>
    </source>
</evidence>
<dbReference type="GO" id="GO:0046872">
    <property type="term" value="F:metal ion binding"/>
    <property type="evidence" value="ECO:0007669"/>
    <property type="project" value="UniProtKB-KW"/>
</dbReference>
<evidence type="ECO:0000256" key="3">
    <source>
        <dbReference type="ARBA" id="ARBA00009759"/>
    </source>
</evidence>
<dbReference type="AlphaFoldDB" id="A0A5J6QHH7"/>
<dbReference type="PANTHER" id="PTHR43200:SF6">
    <property type="entry name" value="3'(2'),5'-BISPHOSPHATE NUCLEOTIDASE"/>
    <property type="match status" value="1"/>
</dbReference>
<keyword evidence="8 12" id="KW-0460">Magnesium</keyword>
<keyword evidence="5" id="KW-0028">Amino-acid biosynthesis</keyword>
<dbReference type="InterPro" id="IPR051090">
    <property type="entry name" value="Inositol_monoP_superfamily"/>
</dbReference>
<dbReference type="NCBIfam" id="TIGR02067">
    <property type="entry name" value="his_9_HisN"/>
    <property type="match status" value="1"/>
</dbReference>
<evidence type="ECO:0000256" key="11">
    <source>
        <dbReference type="NCBIfam" id="TIGR02067"/>
    </source>
</evidence>
<dbReference type="InterPro" id="IPR020583">
    <property type="entry name" value="Inositol_monoP_metal-BS"/>
</dbReference>
<evidence type="ECO:0000313" key="13">
    <source>
        <dbReference type="EMBL" id="QEY62000.1"/>
    </source>
</evidence>
<keyword evidence="7 13" id="KW-0378">Hydrolase</keyword>
<dbReference type="GO" id="GO:0000105">
    <property type="term" value="P:L-histidine biosynthetic process"/>
    <property type="evidence" value="ECO:0007669"/>
    <property type="project" value="UniProtKB-UniRule"/>
</dbReference>
<comment type="pathway">
    <text evidence="2">Amino-acid biosynthesis; L-histidine biosynthesis; L-histidine from 5-phospho-alpha-D-ribose 1-diphosphate: step 8/9.</text>
</comment>
<evidence type="ECO:0000313" key="14">
    <source>
        <dbReference type="Proteomes" id="UP000327179"/>
    </source>
</evidence>
<keyword evidence="9" id="KW-0368">Histidine biosynthesis</keyword>
<dbReference type="CDD" id="cd01641">
    <property type="entry name" value="Bacterial_IMPase_like_1"/>
    <property type="match status" value="1"/>
</dbReference>
<dbReference type="PRINTS" id="PR00377">
    <property type="entry name" value="IMPHPHTASES"/>
</dbReference>
<protein>
    <recommendedName>
        <fullName evidence="4 11">Histidinol-phosphatase</fullName>
        <ecNumber evidence="4 11">3.1.3.15</ecNumber>
    </recommendedName>
</protein>
<dbReference type="Pfam" id="PF00459">
    <property type="entry name" value="Inositol_P"/>
    <property type="match status" value="1"/>
</dbReference>
<feature type="binding site" evidence="12">
    <location>
        <position position="73"/>
    </location>
    <ligand>
        <name>Mg(2+)</name>
        <dbReference type="ChEBI" id="CHEBI:18420"/>
        <label>1</label>
        <note>catalytic</note>
    </ligand>
</feature>
<accession>A0A5J6QHH7</accession>
<evidence type="ECO:0000256" key="5">
    <source>
        <dbReference type="ARBA" id="ARBA00022605"/>
    </source>
</evidence>